<dbReference type="InterPro" id="IPR032710">
    <property type="entry name" value="NTF2-like_dom_sf"/>
</dbReference>
<reference evidence="2 3" key="1">
    <citation type="journal article" date="2020" name="Front. Plant Sci.">
        <title>Isolation of Rhizosphere Bacteria That Improve Quality and Water Stress Tolerance in Greenhouse Ornamentals.</title>
        <authorList>
            <person name="Nordstedt N.P."/>
            <person name="Jones M.L."/>
        </authorList>
    </citation>
    <scope>NUCLEOTIDE SEQUENCE [LARGE SCALE GENOMIC DNA]</scope>
    <source>
        <strain evidence="2 3">C6C2</strain>
    </source>
</reference>
<evidence type="ECO:0000313" key="3">
    <source>
        <dbReference type="Proteomes" id="UP000536746"/>
    </source>
</evidence>
<dbReference type="SUPFAM" id="SSF54427">
    <property type="entry name" value="NTF2-like"/>
    <property type="match status" value="1"/>
</dbReference>
<dbReference type="Gene3D" id="3.10.450.50">
    <property type="match status" value="1"/>
</dbReference>
<dbReference type="Pfam" id="PF14534">
    <property type="entry name" value="DUF4440"/>
    <property type="match status" value="1"/>
</dbReference>
<gene>
    <name evidence="2" type="ORF">HNO84_18550</name>
</gene>
<comment type="caution">
    <text evidence="2">The sequence shown here is derived from an EMBL/GenBank/DDBJ whole genome shotgun (WGS) entry which is preliminary data.</text>
</comment>
<accession>A0ABX2M5S6</accession>
<protein>
    <submittedName>
        <fullName evidence="2">Nuclear transport factor 2 family protein</fullName>
    </submittedName>
</protein>
<sequence length="136" mass="14253">MAGNANAAGAAAGAGAGNAAALEGAVEALRRALEEGDGKVLSAVLHDHLTYSHSDGRVWSKDVLMGNVAGKKRYLSIVTSEQTVDVQGDVGIVRHTYDVVNNDDKKSTSHIKVLLCWTLADRSWKLLARSGTNAPA</sequence>
<dbReference type="Proteomes" id="UP000536746">
    <property type="component" value="Unassembled WGS sequence"/>
</dbReference>
<proteinExistence type="predicted"/>
<feature type="domain" description="DUF4440" evidence="1">
    <location>
        <begin position="24"/>
        <end position="126"/>
    </location>
</feature>
<dbReference type="InterPro" id="IPR027843">
    <property type="entry name" value="DUF4440"/>
</dbReference>
<evidence type="ECO:0000313" key="2">
    <source>
        <dbReference type="EMBL" id="NUU03616.1"/>
    </source>
</evidence>
<name>A0ABX2M5S6_9BURK</name>
<dbReference type="EMBL" id="JABFMT010000024">
    <property type="protein sequence ID" value="NUU03616.1"/>
    <property type="molecule type" value="Genomic_DNA"/>
</dbReference>
<organism evidence="2 3">
    <name type="scientific">Herbaspirillum robiniae</name>
    <dbReference type="NCBI Taxonomy" id="2014887"/>
    <lineage>
        <taxon>Bacteria</taxon>
        <taxon>Pseudomonadati</taxon>
        <taxon>Pseudomonadota</taxon>
        <taxon>Betaproteobacteria</taxon>
        <taxon>Burkholderiales</taxon>
        <taxon>Oxalobacteraceae</taxon>
        <taxon>Herbaspirillum</taxon>
    </lineage>
</organism>
<keyword evidence="3" id="KW-1185">Reference proteome</keyword>
<evidence type="ECO:0000259" key="1">
    <source>
        <dbReference type="Pfam" id="PF14534"/>
    </source>
</evidence>